<dbReference type="EMBL" id="JAAIUW010000001">
    <property type="protein sequence ID" value="KAF7843979.1"/>
    <property type="molecule type" value="Genomic_DNA"/>
</dbReference>
<comment type="caution">
    <text evidence="3">The sequence shown here is derived from an EMBL/GenBank/DDBJ whole genome shotgun (WGS) entry which is preliminary data.</text>
</comment>
<evidence type="ECO:0000313" key="4">
    <source>
        <dbReference type="Proteomes" id="UP000634136"/>
    </source>
</evidence>
<protein>
    <recommendedName>
        <fullName evidence="2">Putative plant transposon protein domain-containing protein</fullName>
    </recommendedName>
</protein>
<accession>A0A834XGK6</accession>
<sequence length="239" mass="27939">MPKKRERATTSKELTPQKARELVEERSLLQERPHTQKENWPFVNDFYYQAKLYGKIDNLTFRGQPLQDNSLINFGENVKTLCIAGRGWETKEDKNGQIYNYKKYLNNNARIWLHLLSFNIMPSSHSNGITPSQAHLLYQLIKQRLVRLQDVIFASIQEVAIHGRKGARMMFPHLISDLYKKANVRDSGQDLVFQPCAFINVDRLEFAKEVPTRGTQQKKSGKGKHNTKKARVERDWLRR</sequence>
<dbReference type="InterPro" id="IPR046796">
    <property type="entry name" value="Transposase_32_dom"/>
</dbReference>
<keyword evidence="4" id="KW-1185">Reference proteome</keyword>
<evidence type="ECO:0000259" key="2">
    <source>
        <dbReference type="Pfam" id="PF20167"/>
    </source>
</evidence>
<organism evidence="3 4">
    <name type="scientific">Senna tora</name>
    <dbReference type="NCBI Taxonomy" id="362788"/>
    <lineage>
        <taxon>Eukaryota</taxon>
        <taxon>Viridiplantae</taxon>
        <taxon>Streptophyta</taxon>
        <taxon>Embryophyta</taxon>
        <taxon>Tracheophyta</taxon>
        <taxon>Spermatophyta</taxon>
        <taxon>Magnoliopsida</taxon>
        <taxon>eudicotyledons</taxon>
        <taxon>Gunneridae</taxon>
        <taxon>Pentapetalae</taxon>
        <taxon>rosids</taxon>
        <taxon>fabids</taxon>
        <taxon>Fabales</taxon>
        <taxon>Fabaceae</taxon>
        <taxon>Caesalpinioideae</taxon>
        <taxon>Cassia clade</taxon>
        <taxon>Senna</taxon>
    </lineage>
</organism>
<gene>
    <name evidence="3" type="ORF">G2W53_000884</name>
</gene>
<evidence type="ECO:0000256" key="1">
    <source>
        <dbReference type="SAM" id="MobiDB-lite"/>
    </source>
</evidence>
<feature type="compositionally biased region" description="Basic and acidic residues" evidence="1">
    <location>
        <begin position="230"/>
        <end position="239"/>
    </location>
</feature>
<feature type="compositionally biased region" description="Basic residues" evidence="1">
    <location>
        <begin position="219"/>
        <end position="229"/>
    </location>
</feature>
<name>A0A834XGK6_9FABA</name>
<proteinExistence type="predicted"/>
<feature type="region of interest" description="Disordered" evidence="1">
    <location>
        <begin position="210"/>
        <end position="239"/>
    </location>
</feature>
<dbReference type="Pfam" id="PF20167">
    <property type="entry name" value="Transposase_32"/>
    <property type="match status" value="1"/>
</dbReference>
<evidence type="ECO:0000313" key="3">
    <source>
        <dbReference type="EMBL" id="KAF7843979.1"/>
    </source>
</evidence>
<dbReference type="AlphaFoldDB" id="A0A834XGK6"/>
<feature type="region of interest" description="Disordered" evidence="1">
    <location>
        <begin position="1"/>
        <end position="21"/>
    </location>
</feature>
<dbReference type="Proteomes" id="UP000634136">
    <property type="component" value="Unassembled WGS sequence"/>
</dbReference>
<feature type="domain" description="Putative plant transposon protein" evidence="2">
    <location>
        <begin position="73"/>
        <end position="184"/>
    </location>
</feature>
<reference evidence="3" key="1">
    <citation type="submission" date="2020-09" db="EMBL/GenBank/DDBJ databases">
        <title>Genome-Enabled Discovery of Anthraquinone Biosynthesis in Senna tora.</title>
        <authorList>
            <person name="Kang S.-H."/>
            <person name="Pandey R.P."/>
            <person name="Lee C.-M."/>
            <person name="Sim J.-S."/>
            <person name="Jeong J.-T."/>
            <person name="Choi B.-S."/>
            <person name="Jung M."/>
            <person name="Ginzburg D."/>
            <person name="Zhao K."/>
            <person name="Won S.Y."/>
            <person name="Oh T.-J."/>
            <person name="Yu Y."/>
            <person name="Kim N.-H."/>
            <person name="Lee O.R."/>
            <person name="Lee T.-H."/>
            <person name="Bashyal P."/>
            <person name="Kim T.-S."/>
            <person name="Lee W.-H."/>
            <person name="Kawkins C."/>
            <person name="Kim C.-K."/>
            <person name="Kim J.S."/>
            <person name="Ahn B.O."/>
            <person name="Rhee S.Y."/>
            <person name="Sohng J.K."/>
        </authorList>
    </citation>
    <scope>NUCLEOTIDE SEQUENCE</scope>
    <source>
        <tissue evidence="3">Leaf</tissue>
    </source>
</reference>